<dbReference type="Proteomes" id="UP001497680">
    <property type="component" value="Unassembled WGS sequence"/>
</dbReference>
<protein>
    <submittedName>
        <fullName evidence="1">Uncharacterized protein</fullName>
    </submittedName>
</protein>
<proteinExistence type="predicted"/>
<comment type="caution">
    <text evidence="1">The sequence shown here is derived from an EMBL/GenBank/DDBJ whole genome shotgun (WGS) entry which is preliminary data.</text>
</comment>
<gene>
    <name evidence="1" type="ORF">F4821DRAFT_266140</name>
</gene>
<reference evidence="1 2" key="1">
    <citation type="journal article" date="2022" name="New Phytol.">
        <title>Ecological generalism drives hyperdiversity of secondary metabolite gene clusters in xylarialean endophytes.</title>
        <authorList>
            <person name="Franco M.E.E."/>
            <person name="Wisecaver J.H."/>
            <person name="Arnold A.E."/>
            <person name="Ju Y.M."/>
            <person name="Slot J.C."/>
            <person name="Ahrendt S."/>
            <person name="Moore L.P."/>
            <person name="Eastman K.E."/>
            <person name="Scott K."/>
            <person name="Konkel Z."/>
            <person name="Mondo S.J."/>
            <person name="Kuo A."/>
            <person name="Hayes R.D."/>
            <person name="Haridas S."/>
            <person name="Andreopoulos B."/>
            <person name="Riley R."/>
            <person name="LaButti K."/>
            <person name="Pangilinan J."/>
            <person name="Lipzen A."/>
            <person name="Amirebrahimi M."/>
            <person name="Yan J."/>
            <person name="Adam C."/>
            <person name="Keymanesh K."/>
            <person name="Ng V."/>
            <person name="Louie K."/>
            <person name="Northen T."/>
            <person name="Drula E."/>
            <person name="Henrissat B."/>
            <person name="Hsieh H.M."/>
            <person name="Youens-Clark K."/>
            <person name="Lutzoni F."/>
            <person name="Miadlikowska J."/>
            <person name="Eastwood D.C."/>
            <person name="Hamelin R.C."/>
            <person name="Grigoriev I.V."/>
            <person name="U'Ren J.M."/>
        </authorList>
    </citation>
    <scope>NUCLEOTIDE SEQUENCE [LARGE SCALE GENOMIC DNA]</scope>
    <source>
        <strain evidence="1 2">ER1909</strain>
    </source>
</reference>
<dbReference type="EMBL" id="MU394473">
    <property type="protein sequence ID" value="KAI6080179.1"/>
    <property type="molecule type" value="Genomic_DNA"/>
</dbReference>
<name>A0ACC0CIF1_9PEZI</name>
<accession>A0ACC0CIF1</accession>
<sequence length="129" mass="13939">MAARENNVAIVHCLMDTTIDPPTTSKGTEKWQSIIKPMLAAQPELVPEYSDFAIPIIDTSSDDLDGVLQFLREKLGVAHLIMSGITTSGPVLGTAMNATGLEFVVTVVGDGFTRHRQLSSTLEVVEIQQ</sequence>
<evidence type="ECO:0000313" key="2">
    <source>
        <dbReference type="Proteomes" id="UP001497680"/>
    </source>
</evidence>
<keyword evidence="2" id="KW-1185">Reference proteome</keyword>
<evidence type="ECO:0000313" key="1">
    <source>
        <dbReference type="EMBL" id="KAI6080179.1"/>
    </source>
</evidence>
<organism evidence="1 2">
    <name type="scientific">Hypoxylon rubiginosum</name>
    <dbReference type="NCBI Taxonomy" id="110542"/>
    <lineage>
        <taxon>Eukaryota</taxon>
        <taxon>Fungi</taxon>
        <taxon>Dikarya</taxon>
        <taxon>Ascomycota</taxon>
        <taxon>Pezizomycotina</taxon>
        <taxon>Sordariomycetes</taxon>
        <taxon>Xylariomycetidae</taxon>
        <taxon>Xylariales</taxon>
        <taxon>Hypoxylaceae</taxon>
        <taxon>Hypoxylon</taxon>
    </lineage>
</organism>